<dbReference type="InterPro" id="IPR013783">
    <property type="entry name" value="Ig-like_fold"/>
</dbReference>
<dbReference type="VEuPathDB" id="FungiDB:PYU1_G009182"/>
<dbReference type="PROSITE" id="PS50853">
    <property type="entry name" value="FN3"/>
    <property type="match status" value="1"/>
</dbReference>
<dbReference type="Gene3D" id="1.25.10.10">
    <property type="entry name" value="Leucine-rich Repeat Variant"/>
    <property type="match status" value="1"/>
</dbReference>
<dbReference type="InterPro" id="IPR011989">
    <property type="entry name" value="ARM-like"/>
</dbReference>
<dbReference type="PROSITE" id="PS50096">
    <property type="entry name" value="IQ"/>
    <property type="match status" value="1"/>
</dbReference>
<protein>
    <recommendedName>
        <fullName evidence="6">WW domain-containing protein</fullName>
    </recommendedName>
</protein>
<dbReference type="EMBL" id="GL376632">
    <property type="status" value="NOT_ANNOTATED_CDS"/>
    <property type="molecule type" value="Genomic_DNA"/>
</dbReference>
<feature type="domain" description="WW" evidence="2">
    <location>
        <begin position="76"/>
        <end position="104"/>
    </location>
</feature>
<evidence type="ECO:0000313" key="4">
    <source>
        <dbReference type="EnsemblProtists" id="PYU1_T009200"/>
    </source>
</evidence>
<dbReference type="SMART" id="SM00456">
    <property type="entry name" value="WW"/>
    <property type="match status" value="2"/>
</dbReference>
<dbReference type="SUPFAM" id="SSF50494">
    <property type="entry name" value="Trypsin-like serine proteases"/>
    <property type="match status" value="1"/>
</dbReference>
<evidence type="ECO:0000256" key="1">
    <source>
        <dbReference type="SAM" id="MobiDB-lite"/>
    </source>
</evidence>
<reference evidence="4" key="3">
    <citation type="submission" date="2015-02" db="UniProtKB">
        <authorList>
            <consortium name="EnsemblProtists"/>
        </authorList>
    </citation>
    <scope>IDENTIFICATION</scope>
    <source>
        <strain evidence="4">DAOM BR144</strain>
    </source>
</reference>
<evidence type="ECO:0000259" key="2">
    <source>
        <dbReference type="PROSITE" id="PS50020"/>
    </source>
</evidence>
<dbReference type="InterPro" id="IPR036116">
    <property type="entry name" value="FN3_sf"/>
</dbReference>
<feature type="compositionally biased region" description="Low complexity" evidence="1">
    <location>
        <begin position="1"/>
        <end position="15"/>
    </location>
</feature>
<dbReference type="HOGENOM" id="CLU_002972_0_0_1"/>
<dbReference type="Pfam" id="PF00397">
    <property type="entry name" value="WW"/>
    <property type="match status" value="1"/>
</dbReference>
<reference evidence="5" key="2">
    <citation type="submission" date="2010-04" db="EMBL/GenBank/DDBJ databases">
        <authorList>
            <person name="Buell R."/>
            <person name="Hamilton J."/>
            <person name="Hostetler J."/>
        </authorList>
    </citation>
    <scope>NUCLEOTIDE SEQUENCE [LARGE SCALE GENOMIC DNA]</scope>
    <source>
        <strain evidence="5">DAOM:BR144</strain>
    </source>
</reference>
<evidence type="ECO:0008006" key="6">
    <source>
        <dbReference type="Google" id="ProtNLM"/>
    </source>
</evidence>
<dbReference type="InterPro" id="IPR001202">
    <property type="entry name" value="WW_dom"/>
</dbReference>
<dbReference type="InterPro" id="IPR009003">
    <property type="entry name" value="Peptidase_S1_PA"/>
</dbReference>
<evidence type="ECO:0000313" key="5">
    <source>
        <dbReference type="Proteomes" id="UP000019132"/>
    </source>
</evidence>
<name>K3WW52_GLOUD</name>
<proteinExistence type="predicted"/>
<dbReference type="Gene3D" id="2.20.70.10">
    <property type="match status" value="1"/>
</dbReference>
<dbReference type="InterPro" id="IPR003961">
    <property type="entry name" value="FN3_dom"/>
</dbReference>
<dbReference type="SUPFAM" id="SSF48371">
    <property type="entry name" value="ARM repeat"/>
    <property type="match status" value="1"/>
</dbReference>
<dbReference type="CDD" id="cd00201">
    <property type="entry name" value="WW"/>
    <property type="match status" value="1"/>
</dbReference>
<dbReference type="CDD" id="cd00063">
    <property type="entry name" value="FN3"/>
    <property type="match status" value="1"/>
</dbReference>
<feature type="domain" description="Fibronectin type-III" evidence="3">
    <location>
        <begin position="427"/>
        <end position="529"/>
    </location>
</feature>
<dbReference type="Proteomes" id="UP000019132">
    <property type="component" value="Unassembled WGS sequence"/>
</dbReference>
<dbReference type="InterPro" id="IPR016024">
    <property type="entry name" value="ARM-type_fold"/>
</dbReference>
<dbReference type="AlphaFoldDB" id="K3WW52"/>
<evidence type="ECO:0000259" key="3">
    <source>
        <dbReference type="PROSITE" id="PS50853"/>
    </source>
</evidence>
<accession>K3WW52</accession>
<dbReference type="PROSITE" id="PS50020">
    <property type="entry name" value="WW_DOMAIN_2"/>
    <property type="match status" value="1"/>
</dbReference>
<dbReference type="EnsemblProtists" id="PYU1_T009200">
    <property type="protein sequence ID" value="PYU1_T009200"/>
    <property type="gene ID" value="PYU1_G009182"/>
</dbReference>
<sequence>MRGTTSTATSSSASRRGGRGGHASSRRDAVIDNDPKTQLVTEWRAHEEDCAVRVIQRQARAFVSRMLLARLVATIYEKQYDPIAKRYYYVNTRTNESTWEKPKVLSKFLAPDKDVATKKKGGELSQSDAAKCMQCCARAFLARRAIRSLVREAYMKLFNAGTKCFYYLNTITGDVSYQKPALFRRDNEDIDIEPFYFRKAVVKITTTSNLYGSGVLGRFCGVLCVLTDGATLPSVEVAQSARVVCNYAEKRIPFNLVLASETFFARIQVQVPPSATANDGGVVMLTSSLPESNIAFALCAVDEAQFKILAGNNIVPLTFMLNDRKLGCIGGGGSVRRDALIEVIGHPHGKMQVLHVRHVAQFVPNSINPIQFQYDKTTETGAAGSAVFTRGGKLLGMQAMTKPLKEAPGSCWHIKPILDSAMVLVTPPDPLLLASCITSHEIHVYWQIVRWYKPLRGLPLHFELEICCHRNKHDIKRHDLFVNAYTGSKRSRQVGGLQEDTLYSIRCRAVNAMKKGNWSTVMRFITLPNPSMAWRLAHCATIAEAIKLMAQSPRDPRVHLKSLQWIFAQLNATNTSREQSERVETELLACHGIELVVDMLVSCSSTSENDANVLLSLHVLAQLVQLRAHTQRFLSSLSRMQSISALLERYTPTCGRTRAQEEHDEEDVVEKDAQELRVPLACLALLGSILDQNDSAKQLASVCGIVPLVLSFMDRDAYRHQPLVVAECCYLLGVFSYANASGKWDIVDANGLALLRDTLDAYIHDSKVLYWALVTLGNVVYACSDEKLKEFVAWLVGGEQRAQLDAHINALHLVEFVCTCRTHFLTRVHDLELELIAAKARLAHLQAAHIGEGMRNDMEACAHEVATLEAVIAEANAHNVAHTADYALRYLLTPEQIRVQQASTQIMRKFLHRKLTIAYQKWCEVTVFTRHRAIFLKFFATVKDRQLSAAFRRWEGAVREMWRHKSVLQTIGSGLAINLTKKKKERYRMLVLQK</sequence>
<keyword evidence="5" id="KW-1185">Reference proteome</keyword>
<reference evidence="5" key="1">
    <citation type="journal article" date="2010" name="Genome Biol.">
        <title>Genome sequence of the necrotrophic plant pathogen Pythium ultimum reveals original pathogenicity mechanisms and effector repertoire.</title>
        <authorList>
            <person name="Levesque C.A."/>
            <person name="Brouwer H."/>
            <person name="Cano L."/>
            <person name="Hamilton J.P."/>
            <person name="Holt C."/>
            <person name="Huitema E."/>
            <person name="Raffaele S."/>
            <person name="Robideau G.P."/>
            <person name="Thines M."/>
            <person name="Win J."/>
            <person name="Zerillo M.M."/>
            <person name="Beakes G.W."/>
            <person name="Boore J.L."/>
            <person name="Busam D."/>
            <person name="Dumas B."/>
            <person name="Ferriera S."/>
            <person name="Fuerstenberg S.I."/>
            <person name="Gachon C.M."/>
            <person name="Gaulin E."/>
            <person name="Govers F."/>
            <person name="Grenville-Briggs L."/>
            <person name="Horner N."/>
            <person name="Hostetler J."/>
            <person name="Jiang R.H."/>
            <person name="Johnson J."/>
            <person name="Krajaejun T."/>
            <person name="Lin H."/>
            <person name="Meijer H.J."/>
            <person name="Moore B."/>
            <person name="Morris P."/>
            <person name="Phuntmart V."/>
            <person name="Puiu D."/>
            <person name="Shetty J."/>
            <person name="Stajich J.E."/>
            <person name="Tripathy S."/>
            <person name="Wawra S."/>
            <person name="van West P."/>
            <person name="Whitty B.R."/>
            <person name="Coutinho P.M."/>
            <person name="Henrissat B."/>
            <person name="Martin F."/>
            <person name="Thomas P.D."/>
            <person name="Tyler B.M."/>
            <person name="De Vries R.P."/>
            <person name="Kamoun S."/>
            <person name="Yandell M."/>
            <person name="Tisserat N."/>
            <person name="Buell C.R."/>
        </authorList>
    </citation>
    <scope>NUCLEOTIDE SEQUENCE</scope>
    <source>
        <strain evidence="5">DAOM:BR144</strain>
    </source>
</reference>
<dbReference type="InParanoid" id="K3WW52"/>
<dbReference type="SUPFAM" id="SSF49265">
    <property type="entry name" value="Fibronectin type III"/>
    <property type="match status" value="1"/>
</dbReference>
<feature type="region of interest" description="Disordered" evidence="1">
    <location>
        <begin position="1"/>
        <end position="33"/>
    </location>
</feature>
<dbReference type="eggNOG" id="ENOG502S290">
    <property type="taxonomic scope" value="Eukaryota"/>
</dbReference>
<organism evidence="4 5">
    <name type="scientific">Globisporangium ultimum (strain ATCC 200006 / CBS 805.95 / DAOM BR144)</name>
    <name type="common">Pythium ultimum</name>
    <dbReference type="NCBI Taxonomy" id="431595"/>
    <lineage>
        <taxon>Eukaryota</taxon>
        <taxon>Sar</taxon>
        <taxon>Stramenopiles</taxon>
        <taxon>Oomycota</taxon>
        <taxon>Peronosporomycetes</taxon>
        <taxon>Pythiales</taxon>
        <taxon>Pythiaceae</taxon>
        <taxon>Globisporangium</taxon>
    </lineage>
</organism>
<dbReference type="SUPFAM" id="SSF51045">
    <property type="entry name" value="WW domain"/>
    <property type="match status" value="1"/>
</dbReference>
<dbReference type="Gene3D" id="2.60.40.10">
    <property type="entry name" value="Immunoglobulins"/>
    <property type="match status" value="1"/>
</dbReference>
<dbReference type="InterPro" id="IPR036020">
    <property type="entry name" value="WW_dom_sf"/>
</dbReference>
<dbReference type="OMA" id="YINTQTH"/>